<evidence type="ECO:0000256" key="1">
    <source>
        <dbReference type="ARBA" id="ARBA00022741"/>
    </source>
</evidence>
<proteinExistence type="predicted"/>
<keyword evidence="1 3" id="KW-0547">Nucleotide-binding</keyword>
<evidence type="ECO:0000259" key="4">
    <source>
        <dbReference type="PROSITE" id="PS51161"/>
    </source>
</evidence>
<feature type="domain" description="ATP-cone" evidence="4">
    <location>
        <begin position="86"/>
        <end position="173"/>
    </location>
</feature>
<accession>A0A238YP12</accession>
<sequence>MKKKRKYVIDEAGEKYPFSRGVLVKSLMKVGLCIDDAYQIADKIAKSFKDEITLSELSDRVYKELKKRFGKEIGRKYKNYIKNKEILVEEDDGRTSVPFSKGILANSIRSAGLEPSEAFQIARSVEKALRLAGKQTVKRSDIRKFVERILTERYGKEMAARYIVWRKIKNFKKPIIILISGATGVGKSKLAAELATIFDINRMVSTDAVREVMRKMISRELVPSIHVSSYEAGKVIYKFGSMPKKEKIIYGFLDQSEKVLTGVQAVVGRAIKENVSLIVEGIHLIPGALTDGSEAKKAHLIPILITTLDEEIHKSRFKTREKISQRTSKKYLKNFKSIRLIQDYLYSVAKENNIPIIDNIDFDQARQRAIEVITDKLLEEVEIK</sequence>
<keyword evidence="6" id="KW-1185">Reference proteome</keyword>
<gene>
    <name evidence="5" type="ORF">SAMN06265340_10476</name>
</gene>
<evidence type="ECO:0000256" key="3">
    <source>
        <dbReference type="PROSITE-ProRule" id="PRU00492"/>
    </source>
</evidence>
<dbReference type="RefSeq" id="WP_245807332.1">
    <property type="nucleotide sequence ID" value="NZ_FZOB01000004.1"/>
</dbReference>
<dbReference type="SUPFAM" id="SSF52540">
    <property type="entry name" value="P-loop containing nucleoside triphosphate hydrolases"/>
    <property type="match status" value="1"/>
</dbReference>
<dbReference type="PANTHER" id="PTHR33477">
    <property type="entry name" value="P-LOOP NTPASE DOMAIN-CONTAINING PROTEIN LPA1 HOMOLOG 1"/>
    <property type="match status" value="1"/>
</dbReference>
<keyword evidence="5" id="KW-0808">Transferase</keyword>
<evidence type="ECO:0000313" key="5">
    <source>
        <dbReference type="EMBL" id="SNR72877.1"/>
    </source>
</evidence>
<dbReference type="InterPro" id="IPR005144">
    <property type="entry name" value="ATP-cone_dom"/>
</dbReference>
<keyword evidence="2 3" id="KW-0067">ATP-binding</keyword>
<dbReference type="InterPro" id="IPR027417">
    <property type="entry name" value="P-loop_NTPase"/>
</dbReference>
<dbReference type="GO" id="GO:0016301">
    <property type="term" value="F:kinase activity"/>
    <property type="evidence" value="ECO:0007669"/>
    <property type="project" value="UniProtKB-KW"/>
</dbReference>
<dbReference type="EMBL" id="FZOB01000004">
    <property type="protein sequence ID" value="SNR72877.1"/>
    <property type="molecule type" value="Genomic_DNA"/>
</dbReference>
<reference evidence="6" key="1">
    <citation type="submission" date="2017-06" db="EMBL/GenBank/DDBJ databases">
        <authorList>
            <person name="Varghese N."/>
            <person name="Submissions S."/>
        </authorList>
    </citation>
    <scope>NUCLEOTIDE SEQUENCE [LARGE SCALE GENOMIC DNA]</scope>
    <source>
        <strain evidence="6">DSM 15668</strain>
    </source>
</reference>
<dbReference type="Proteomes" id="UP000198405">
    <property type="component" value="Unassembled WGS sequence"/>
</dbReference>
<dbReference type="GO" id="GO:0005524">
    <property type="term" value="F:ATP binding"/>
    <property type="evidence" value="ECO:0007669"/>
    <property type="project" value="UniProtKB-UniRule"/>
</dbReference>
<dbReference type="Gene3D" id="3.40.50.300">
    <property type="entry name" value="P-loop containing nucleotide triphosphate hydrolases"/>
    <property type="match status" value="1"/>
</dbReference>
<keyword evidence="5" id="KW-0418">Kinase</keyword>
<name>A0A238YP12_9BACT</name>
<protein>
    <submittedName>
        <fullName evidence="5">2-phosphoglycerate kinase</fullName>
    </submittedName>
</protein>
<dbReference type="AlphaFoldDB" id="A0A238YP12"/>
<feature type="domain" description="ATP-cone" evidence="4">
    <location>
        <begin position="6"/>
        <end position="85"/>
    </location>
</feature>
<dbReference type="Pfam" id="PF03477">
    <property type="entry name" value="ATP-cone"/>
    <property type="match status" value="2"/>
</dbReference>
<dbReference type="PANTHER" id="PTHR33477:SF3">
    <property type="entry name" value="P-LOOP NTPASE DOMAIN-CONTAINING PROTEIN LPA1 HOMOLOG 1"/>
    <property type="match status" value="1"/>
</dbReference>
<evidence type="ECO:0000256" key="2">
    <source>
        <dbReference type="ARBA" id="ARBA00022840"/>
    </source>
</evidence>
<evidence type="ECO:0000313" key="6">
    <source>
        <dbReference type="Proteomes" id="UP000198405"/>
    </source>
</evidence>
<dbReference type="PROSITE" id="PS51161">
    <property type="entry name" value="ATP_CONE"/>
    <property type="match status" value="2"/>
</dbReference>
<organism evidence="5 6">
    <name type="scientific">Desulfurobacterium atlanticum</name>
    <dbReference type="NCBI Taxonomy" id="240169"/>
    <lineage>
        <taxon>Bacteria</taxon>
        <taxon>Pseudomonadati</taxon>
        <taxon>Aquificota</taxon>
        <taxon>Aquificia</taxon>
        <taxon>Desulfurobacteriales</taxon>
        <taxon>Desulfurobacteriaceae</taxon>
        <taxon>Desulfurobacterium</taxon>
    </lineage>
</organism>